<name>A0ACB6Z4J6_THEGA</name>
<reference evidence="1" key="1">
    <citation type="submission" date="2019-10" db="EMBL/GenBank/DDBJ databases">
        <authorList>
            <consortium name="DOE Joint Genome Institute"/>
            <person name="Kuo A."/>
            <person name="Miyauchi S."/>
            <person name="Kiss E."/>
            <person name="Drula E."/>
            <person name="Kohler A."/>
            <person name="Sanchez-Garcia M."/>
            <person name="Andreopoulos B."/>
            <person name="Barry K.W."/>
            <person name="Bonito G."/>
            <person name="Buee M."/>
            <person name="Carver A."/>
            <person name="Chen C."/>
            <person name="Cichocki N."/>
            <person name="Clum A."/>
            <person name="Culley D."/>
            <person name="Crous P.W."/>
            <person name="Fauchery L."/>
            <person name="Girlanda M."/>
            <person name="Hayes R."/>
            <person name="Keri Z."/>
            <person name="Labutti K."/>
            <person name="Lipzen A."/>
            <person name="Lombard V."/>
            <person name="Magnuson J."/>
            <person name="Maillard F."/>
            <person name="Morin E."/>
            <person name="Murat C."/>
            <person name="Nolan M."/>
            <person name="Ohm R."/>
            <person name="Pangilinan J."/>
            <person name="Pereira M."/>
            <person name="Perotto S."/>
            <person name="Peter M."/>
            <person name="Riley R."/>
            <person name="Sitrit Y."/>
            <person name="Stielow B."/>
            <person name="Szollosi G."/>
            <person name="Zifcakova L."/>
            <person name="Stursova M."/>
            <person name="Spatafora J.W."/>
            <person name="Tedersoo L."/>
            <person name="Vaario L.-M."/>
            <person name="Yamada A."/>
            <person name="Yan M."/>
            <person name="Wang P."/>
            <person name="Xu J."/>
            <person name="Bruns T."/>
            <person name="Baldrian P."/>
            <person name="Vilgalys R."/>
            <person name="Henrissat B."/>
            <person name="Grigoriev I.V."/>
            <person name="Hibbett D."/>
            <person name="Nagy L.G."/>
            <person name="Martin F.M."/>
        </authorList>
    </citation>
    <scope>NUCLEOTIDE SEQUENCE</scope>
    <source>
        <strain evidence="1">P2</strain>
    </source>
</reference>
<proteinExistence type="predicted"/>
<protein>
    <submittedName>
        <fullName evidence="1">Uncharacterized protein</fullName>
    </submittedName>
</protein>
<accession>A0ACB6Z4J6</accession>
<comment type="caution">
    <text evidence="1">The sequence shown here is derived from an EMBL/GenBank/DDBJ whole genome shotgun (WGS) entry which is preliminary data.</text>
</comment>
<evidence type="ECO:0000313" key="2">
    <source>
        <dbReference type="Proteomes" id="UP000886501"/>
    </source>
</evidence>
<organism evidence="1 2">
    <name type="scientific">Thelephora ganbajun</name>
    <name type="common">Ganba fungus</name>
    <dbReference type="NCBI Taxonomy" id="370292"/>
    <lineage>
        <taxon>Eukaryota</taxon>
        <taxon>Fungi</taxon>
        <taxon>Dikarya</taxon>
        <taxon>Basidiomycota</taxon>
        <taxon>Agaricomycotina</taxon>
        <taxon>Agaricomycetes</taxon>
        <taxon>Thelephorales</taxon>
        <taxon>Thelephoraceae</taxon>
        <taxon>Thelephora</taxon>
    </lineage>
</organism>
<reference evidence="1" key="2">
    <citation type="journal article" date="2020" name="Nat. Commun.">
        <title>Large-scale genome sequencing of mycorrhizal fungi provides insights into the early evolution of symbiotic traits.</title>
        <authorList>
            <person name="Miyauchi S."/>
            <person name="Kiss E."/>
            <person name="Kuo A."/>
            <person name="Drula E."/>
            <person name="Kohler A."/>
            <person name="Sanchez-Garcia M."/>
            <person name="Morin E."/>
            <person name="Andreopoulos B."/>
            <person name="Barry K.W."/>
            <person name="Bonito G."/>
            <person name="Buee M."/>
            <person name="Carver A."/>
            <person name="Chen C."/>
            <person name="Cichocki N."/>
            <person name="Clum A."/>
            <person name="Culley D."/>
            <person name="Crous P.W."/>
            <person name="Fauchery L."/>
            <person name="Girlanda M."/>
            <person name="Hayes R.D."/>
            <person name="Keri Z."/>
            <person name="LaButti K."/>
            <person name="Lipzen A."/>
            <person name="Lombard V."/>
            <person name="Magnuson J."/>
            <person name="Maillard F."/>
            <person name="Murat C."/>
            <person name="Nolan M."/>
            <person name="Ohm R.A."/>
            <person name="Pangilinan J."/>
            <person name="Pereira M.F."/>
            <person name="Perotto S."/>
            <person name="Peter M."/>
            <person name="Pfister S."/>
            <person name="Riley R."/>
            <person name="Sitrit Y."/>
            <person name="Stielow J.B."/>
            <person name="Szollosi G."/>
            <person name="Zifcakova L."/>
            <person name="Stursova M."/>
            <person name="Spatafora J.W."/>
            <person name="Tedersoo L."/>
            <person name="Vaario L.M."/>
            <person name="Yamada A."/>
            <person name="Yan M."/>
            <person name="Wang P."/>
            <person name="Xu J."/>
            <person name="Bruns T."/>
            <person name="Baldrian P."/>
            <person name="Vilgalys R."/>
            <person name="Dunand C."/>
            <person name="Henrissat B."/>
            <person name="Grigoriev I.V."/>
            <person name="Hibbett D."/>
            <person name="Nagy L.G."/>
            <person name="Martin F.M."/>
        </authorList>
    </citation>
    <scope>NUCLEOTIDE SEQUENCE</scope>
    <source>
        <strain evidence="1">P2</strain>
    </source>
</reference>
<evidence type="ECO:0000313" key="1">
    <source>
        <dbReference type="EMBL" id="KAF9644459.1"/>
    </source>
</evidence>
<keyword evidence="2" id="KW-1185">Reference proteome</keyword>
<dbReference type="Proteomes" id="UP000886501">
    <property type="component" value="Unassembled WGS sequence"/>
</dbReference>
<sequence length="271" mass="30391">MVGRPGVPLPTLEKWRFHIVIESFPAMLQLALLYLWTVSRTVAGAIPAITLFGVTSYIFLTLVATFYFSCPYQTPPSVFARTVIEYLPLTTPLPYTKNIGQTLRNLCHEVRSVVERFGYIPAMAKEAERTPIASVVVSPTQIFKDVSTNWEICKADVRCICWVLDSTTDTDAILSTTRFAADMIWYPEIAGTLSPHILAGLFFDYLLDGRTIPGKLGHTISIGMVLASVLNVQPNMEPEDEGLKELRKCIDSNVQRWWHSSEPMFMPATNL</sequence>
<gene>
    <name evidence="1" type="ORF">BDM02DRAFT_3272423</name>
</gene>
<dbReference type="EMBL" id="MU118138">
    <property type="protein sequence ID" value="KAF9644459.1"/>
    <property type="molecule type" value="Genomic_DNA"/>
</dbReference>